<proteinExistence type="predicted"/>
<keyword evidence="2" id="KW-1185">Reference proteome</keyword>
<reference evidence="2" key="1">
    <citation type="submission" date="2013-09" db="EMBL/GenBank/DDBJ databases">
        <title>Corchorus olitorius genome sequencing.</title>
        <authorList>
            <person name="Alam M."/>
            <person name="Haque M.S."/>
            <person name="Islam M.S."/>
            <person name="Emdad E.M."/>
            <person name="Islam M.M."/>
            <person name="Ahmed B."/>
            <person name="Halim A."/>
            <person name="Hossen Q.M.M."/>
            <person name="Hossain M.Z."/>
            <person name="Ahmed R."/>
            <person name="Khan M.M."/>
            <person name="Islam R."/>
            <person name="Rashid M.M."/>
            <person name="Khan S.A."/>
            <person name="Rahman M.S."/>
            <person name="Alam M."/>
            <person name="Yahiya A.S."/>
            <person name="Khan M.S."/>
            <person name="Azam M.S."/>
            <person name="Haque T."/>
            <person name="Lashkar M.Z.H."/>
            <person name="Akhand A.I."/>
            <person name="Morshed G."/>
            <person name="Roy S."/>
            <person name="Uddin K.S."/>
            <person name="Rabeya T."/>
            <person name="Hossain A.S."/>
            <person name="Chowdhury A."/>
            <person name="Snigdha A.R."/>
            <person name="Mortoza M.S."/>
            <person name="Matin S.A."/>
            <person name="Hoque S.M.E."/>
            <person name="Islam M.K."/>
            <person name="Roy D.K."/>
            <person name="Haider R."/>
            <person name="Moosa M.M."/>
            <person name="Elias S.M."/>
            <person name="Hasan A.M."/>
            <person name="Jahan S."/>
            <person name="Shafiuddin M."/>
            <person name="Mahmood N."/>
            <person name="Shommy N.S."/>
        </authorList>
    </citation>
    <scope>NUCLEOTIDE SEQUENCE [LARGE SCALE GENOMIC DNA]</scope>
    <source>
        <strain evidence="2">cv. O-4</strain>
    </source>
</reference>
<evidence type="ECO:0000313" key="2">
    <source>
        <dbReference type="Proteomes" id="UP000187203"/>
    </source>
</evidence>
<organism evidence="1 2">
    <name type="scientific">Corchorus olitorius</name>
    <dbReference type="NCBI Taxonomy" id="93759"/>
    <lineage>
        <taxon>Eukaryota</taxon>
        <taxon>Viridiplantae</taxon>
        <taxon>Streptophyta</taxon>
        <taxon>Embryophyta</taxon>
        <taxon>Tracheophyta</taxon>
        <taxon>Spermatophyta</taxon>
        <taxon>Magnoliopsida</taxon>
        <taxon>eudicotyledons</taxon>
        <taxon>Gunneridae</taxon>
        <taxon>Pentapetalae</taxon>
        <taxon>rosids</taxon>
        <taxon>malvids</taxon>
        <taxon>Malvales</taxon>
        <taxon>Malvaceae</taxon>
        <taxon>Grewioideae</taxon>
        <taxon>Apeibeae</taxon>
        <taxon>Corchorus</taxon>
    </lineage>
</organism>
<dbReference type="Proteomes" id="UP000187203">
    <property type="component" value="Unassembled WGS sequence"/>
</dbReference>
<accession>A0A1R3KP14</accession>
<sequence>MVRQELGVISMELPQQKFHKVNNQAHPVPVPVPLTSLQ</sequence>
<evidence type="ECO:0000313" key="1">
    <source>
        <dbReference type="EMBL" id="OMP08816.1"/>
    </source>
</evidence>
<protein>
    <submittedName>
        <fullName evidence="1">Uncharacterized protein</fullName>
    </submittedName>
</protein>
<gene>
    <name evidence="1" type="ORF">COLO4_06087</name>
</gene>
<dbReference type="AlphaFoldDB" id="A0A1R3KP14"/>
<dbReference type="EMBL" id="AWUE01012606">
    <property type="protein sequence ID" value="OMP08816.1"/>
    <property type="molecule type" value="Genomic_DNA"/>
</dbReference>
<comment type="caution">
    <text evidence="1">The sequence shown here is derived from an EMBL/GenBank/DDBJ whole genome shotgun (WGS) entry which is preliminary data.</text>
</comment>
<name>A0A1R3KP14_9ROSI</name>